<dbReference type="SUPFAM" id="SSF48150">
    <property type="entry name" value="DNA-glycosylase"/>
    <property type="match status" value="1"/>
</dbReference>
<dbReference type="GO" id="GO:0032993">
    <property type="term" value="C:protein-DNA complex"/>
    <property type="evidence" value="ECO:0007669"/>
    <property type="project" value="TreeGrafter"/>
</dbReference>
<dbReference type="GO" id="GO:0005737">
    <property type="term" value="C:cytoplasm"/>
    <property type="evidence" value="ECO:0007669"/>
    <property type="project" value="TreeGrafter"/>
</dbReference>
<dbReference type="GO" id="GO:0008168">
    <property type="term" value="F:methyltransferase activity"/>
    <property type="evidence" value="ECO:0007669"/>
    <property type="project" value="UniProtKB-KW"/>
</dbReference>
<keyword evidence="4" id="KW-0479">Metal-binding</keyword>
<dbReference type="SMART" id="SM01009">
    <property type="entry name" value="AlkA_N"/>
    <property type="match status" value="1"/>
</dbReference>
<evidence type="ECO:0000256" key="10">
    <source>
        <dbReference type="ARBA" id="ARBA00023163"/>
    </source>
</evidence>
<dbReference type="InterPro" id="IPR035451">
    <property type="entry name" value="Ada-like_dom_sf"/>
</dbReference>
<dbReference type="GO" id="GO:0006285">
    <property type="term" value="P:base-excision repair, AP site formation"/>
    <property type="evidence" value="ECO:0007669"/>
    <property type="project" value="TreeGrafter"/>
</dbReference>
<feature type="domain" description="HTH araC/xylS-type" evidence="12">
    <location>
        <begin position="90"/>
        <end position="182"/>
    </location>
</feature>
<dbReference type="PANTHER" id="PTHR43003">
    <property type="entry name" value="DNA-3-METHYLADENINE GLYCOSYLASE"/>
    <property type="match status" value="1"/>
</dbReference>
<dbReference type="Gene3D" id="3.30.310.20">
    <property type="entry name" value="DNA-3-methyladenine glycosylase AlkA, N-terminal domain"/>
    <property type="match status" value="1"/>
</dbReference>
<keyword evidence="9" id="KW-0010">Activator</keyword>
<evidence type="ECO:0000256" key="4">
    <source>
        <dbReference type="ARBA" id="ARBA00022723"/>
    </source>
</evidence>
<evidence type="ECO:0000256" key="8">
    <source>
        <dbReference type="ARBA" id="ARBA00023125"/>
    </source>
</evidence>
<dbReference type="PANTHER" id="PTHR43003:SF13">
    <property type="entry name" value="DNA-3-METHYLADENINE GLYCOSYLASE 2"/>
    <property type="match status" value="1"/>
</dbReference>
<dbReference type="FunFam" id="3.40.10.10:FF:000001">
    <property type="entry name" value="DNA-3-methyladenine glycosylase 2"/>
    <property type="match status" value="1"/>
</dbReference>
<dbReference type="InterPro" id="IPR004026">
    <property type="entry name" value="Ada_DNA_repair_Zn-bd"/>
</dbReference>
<evidence type="ECO:0000256" key="7">
    <source>
        <dbReference type="ARBA" id="ARBA00023015"/>
    </source>
</evidence>
<dbReference type="InterPro" id="IPR011257">
    <property type="entry name" value="DNA_glycosylase"/>
</dbReference>
<keyword evidence="2" id="KW-0489">Methyltransferase</keyword>
<dbReference type="SUPFAM" id="SSF46689">
    <property type="entry name" value="Homeodomain-like"/>
    <property type="match status" value="1"/>
</dbReference>
<dbReference type="SUPFAM" id="SSF55945">
    <property type="entry name" value="TATA-box binding protein-like"/>
    <property type="match status" value="1"/>
</dbReference>
<evidence type="ECO:0000256" key="9">
    <source>
        <dbReference type="ARBA" id="ARBA00023159"/>
    </source>
</evidence>
<dbReference type="Proteomes" id="UP000006334">
    <property type="component" value="Unassembled WGS sequence"/>
</dbReference>
<evidence type="ECO:0000256" key="1">
    <source>
        <dbReference type="ARBA" id="ARBA00001947"/>
    </source>
</evidence>
<dbReference type="AlphaFoldDB" id="K6X7C8"/>
<dbReference type="GO" id="GO:0032259">
    <property type="term" value="P:methylation"/>
    <property type="evidence" value="ECO:0007669"/>
    <property type="project" value="UniProtKB-KW"/>
</dbReference>
<keyword evidence="3" id="KW-0808">Transferase</keyword>
<evidence type="ECO:0000256" key="3">
    <source>
        <dbReference type="ARBA" id="ARBA00022679"/>
    </source>
</evidence>
<evidence type="ECO:0000256" key="5">
    <source>
        <dbReference type="ARBA" id="ARBA00022763"/>
    </source>
</evidence>
<keyword evidence="14" id="KW-1185">Reference proteome</keyword>
<dbReference type="InterPro" id="IPR018060">
    <property type="entry name" value="HTH_AraC"/>
</dbReference>
<accession>K6X7C8</accession>
<dbReference type="eggNOG" id="COG0122">
    <property type="taxonomic scope" value="Bacteria"/>
</dbReference>
<keyword evidence="5" id="KW-0227">DNA damage</keyword>
<dbReference type="GO" id="GO:0003700">
    <property type="term" value="F:DNA-binding transcription factor activity"/>
    <property type="evidence" value="ECO:0007669"/>
    <property type="project" value="InterPro"/>
</dbReference>
<dbReference type="SMART" id="SM00342">
    <property type="entry name" value="HTH_ARAC"/>
    <property type="match status" value="1"/>
</dbReference>
<keyword evidence="13" id="KW-0326">Glycosidase</keyword>
<dbReference type="GO" id="GO:0043565">
    <property type="term" value="F:sequence-specific DNA binding"/>
    <property type="evidence" value="ECO:0007669"/>
    <property type="project" value="InterPro"/>
</dbReference>
<comment type="caution">
    <text evidence="13">The sequence shown here is derived from an EMBL/GenBank/DDBJ whole genome shotgun (WGS) entry which is preliminary data.</text>
</comment>
<dbReference type="STRING" id="1127673.GLIP_3908"/>
<dbReference type="RefSeq" id="WP_008846321.1">
    <property type="nucleotide sequence ID" value="NZ_BAEN01000076.1"/>
</dbReference>
<dbReference type="GO" id="GO:0032131">
    <property type="term" value="F:alkylated DNA binding"/>
    <property type="evidence" value="ECO:0007669"/>
    <property type="project" value="TreeGrafter"/>
</dbReference>
<keyword evidence="7" id="KW-0805">Transcription regulation</keyword>
<dbReference type="PROSITE" id="PS01124">
    <property type="entry name" value="HTH_ARAC_FAMILY_2"/>
    <property type="match status" value="1"/>
</dbReference>
<evidence type="ECO:0000259" key="12">
    <source>
        <dbReference type="PROSITE" id="PS01124"/>
    </source>
</evidence>
<evidence type="ECO:0000256" key="2">
    <source>
        <dbReference type="ARBA" id="ARBA00022603"/>
    </source>
</evidence>
<evidence type="ECO:0000313" key="14">
    <source>
        <dbReference type="Proteomes" id="UP000006334"/>
    </source>
</evidence>
<dbReference type="InterPro" id="IPR037046">
    <property type="entry name" value="AlkA_N_sf"/>
</dbReference>
<dbReference type="SUPFAM" id="SSF57884">
    <property type="entry name" value="Ada DNA repair protein, N-terminal domain (N-Ada 10)"/>
    <property type="match status" value="1"/>
</dbReference>
<dbReference type="Gene3D" id="3.40.10.10">
    <property type="entry name" value="DNA Methylphosphotriester Repair Domain"/>
    <property type="match status" value="1"/>
</dbReference>
<dbReference type="EMBL" id="BAEN01000076">
    <property type="protein sequence ID" value="GAC16519.1"/>
    <property type="molecule type" value="Genomic_DNA"/>
</dbReference>
<dbReference type="InterPro" id="IPR009057">
    <property type="entry name" value="Homeodomain-like_sf"/>
</dbReference>
<dbReference type="GO" id="GO:0006307">
    <property type="term" value="P:DNA alkylation repair"/>
    <property type="evidence" value="ECO:0007669"/>
    <property type="project" value="TreeGrafter"/>
</dbReference>
<dbReference type="InterPro" id="IPR051912">
    <property type="entry name" value="Alkylbase_DNA_Glycosylase/TA"/>
</dbReference>
<comment type="cofactor">
    <cofactor evidence="1">
        <name>Zn(2+)</name>
        <dbReference type="ChEBI" id="CHEBI:29105"/>
    </cofactor>
</comment>
<dbReference type="Pfam" id="PF12833">
    <property type="entry name" value="HTH_18"/>
    <property type="match status" value="1"/>
</dbReference>
<dbReference type="Pfam" id="PF06029">
    <property type="entry name" value="AlkA_N"/>
    <property type="match status" value="1"/>
</dbReference>
<dbReference type="GO" id="GO:0008725">
    <property type="term" value="F:DNA-3-methyladenine glycosylase activity"/>
    <property type="evidence" value="ECO:0007669"/>
    <property type="project" value="TreeGrafter"/>
</dbReference>
<dbReference type="GO" id="GO:0008270">
    <property type="term" value="F:zinc ion binding"/>
    <property type="evidence" value="ECO:0007669"/>
    <property type="project" value="InterPro"/>
</dbReference>
<keyword evidence="6" id="KW-0862">Zinc</keyword>
<name>K6X7C8_9ALTE</name>
<evidence type="ECO:0000313" key="13">
    <source>
        <dbReference type="EMBL" id="GAC16519.1"/>
    </source>
</evidence>
<sequence length="458" mass="51965">MNINQIYQQARKARDSRFDGMFFVAVKSTGIFCRPICPAPSPKEENVEYYQLAPLAMQAGFRPCLRCRPDSAPGSFAWKGTTTTLDRGINLLRAHPELNVEQICEKLGVSDRYLRELFTQNLGIAPKKFRLYDQLLVAKNLLHNSRLSIEDIAQASGFSSARRLQENLRTNLQLTPSQIRKNDVSKVPELAFAEATSLRIQLSYREPYNWPHLRDFLRLRAIPDIESVTEFSYSKGFTYADAKGHFCATINPAKSCFDVSLQINNLNHFQGVVYQIRRLLDLDCDPQTINARLSATGLPVDTICAGIRIPGVWSAFEAACRAILGQQISVKAAVNLVSQLAHELGEVHQEYLLFPTPEAIADSDLSFLRIPEKRRQCLQDLAKFQVHNSELTDLNKWLSIKGIGPWTVAYATMRGQSHPDIWLDTDLIIKKQIQQHELQPNEAAPWRSYLTFQLWSMA</sequence>
<dbReference type="Gene3D" id="1.10.10.60">
    <property type="entry name" value="Homeodomain-like"/>
    <property type="match status" value="1"/>
</dbReference>
<dbReference type="Pfam" id="PF02805">
    <property type="entry name" value="Ada_Zn_binding"/>
    <property type="match status" value="1"/>
</dbReference>
<reference evidence="13 14" key="1">
    <citation type="journal article" date="2017" name="Antonie Van Leeuwenhoek">
        <title>Rhizobium rhizosphaerae sp. nov., a novel species isolated from rice rhizosphere.</title>
        <authorList>
            <person name="Zhao J.J."/>
            <person name="Zhang J."/>
            <person name="Zhang R.J."/>
            <person name="Zhang C.W."/>
            <person name="Yin H.Q."/>
            <person name="Zhang X.X."/>
        </authorList>
    </citation>
    <scope>NUCLEOTIDE SEQUENCE [LARGE SCALE GENOMIC DNA]</scope>
    <source>
        <strain evidence="13 14">E3</strain>
    </source>
</reference>
<dbReference type="EC" id="3.2.2.21" evidence="13"/>
<dbReference type="InterPro" id="IPR010316">
    <property type="entry name" value="AlkA_N"/>
</dbReference>
<protein>
    <submittedName>
        <fullName evidence="13">AraC family transcriptional regulator</fullName>
        <ecNumber evidence="13">3.2.2.21</ecNumber>
    </submittedName>
</protein>
<keyword evidence="10" id="KW-0804">Transcription</keyword>
<keyword evidence="11" id="KW-0234">DNA repair</keyword>
<dbReference type="eggNOG" id="COG2169">
    <property type="taxonomic scope" value="Bacteria"/>
</dbReference>
<evidence type="ECO:0000256" key="11">
    <source>
        <dbReference type="ARBA" id="ARBA00023204"/>
    </source>
</evidence>
<dbReference type="OrthoDB" id="9811249at2"/>
<proteinExistence type="predicted"/>
<dbReference type="Gene3D" id="1.10.340.30">
    <property type="entry name" value="Hypothetical protein, domain 2"/>
    <property type="match status" value="1"/>
</dbReference>
<keyword evidence="13" id="KW-0378">Hydrolase</keyword>
<evidence type="ECO:0000256" key="6">
    <source>
        <dbReference type="ARBA" id="ARBA00022833"/>
    </source>
</evidence>
<keyword evidence="8" id="KW-0238">DNA-binding</keyword>
<gene>
    <name evidence="13" type="ORF">GLIP_3908</name>
</gene>
<dbReference type="GO" id="GO:0043916">
    <property type="term" value="F:DNA-7-methylguanine glycosylase activity"/>
    <property type="evidence" value="ECO:0007669"/>
    <property type="project" value="TreeGrafter"/>
</dbReference>
<organism evidence="13 14">
    <name type="scientific">Aliiglaciecola lipolytica E3</name>
    <dbReference type="NCBI Taxonomy" id="1127673"/>
    <lineage>
        <taxon>Bacteria</taxon>
        <taxon>Pseudomonadati</taxon>
        <taxon>Pseudomonadota</taxon>
        <taxon>Gammaproteobacteria</taxon>
        <taxon>Alteromonadales</taxon>
        <taxon>Alteromonadaceae</taxon>
        <taxon>Aliiglaciecola</taxon>
    </lineage>
</organism>